<dbReference type="AlphaFoldDB" id="C6WXU5"/>
<reference evidence="1 2" key="2">
    <citation type="journal article" date="2011" name="J. Bacteriol.">
        <title>Genomes of three methylotrophs from a single niche uncover genetic and metabolic divergence of Methylophilaceae.</title>
        <authorList>
            <person name="Lapidus A."/>
            <person name="Clum A."/>
            <person name="Labutti K."/>
            <person name="Kaluzhnaya M.G."/>
            <person name="Lim S."/>
            <person name="Beck D.A."/>
            <person name="Glavina Del Rio T."/>
            <person name="Nolan M."/>
            <person name="Mavromatis K."/>
            <person name="Huntemann M."/>
            <person name="Lucas S."/>
            <person name="Lidstrom M.E."/>
            <person name="Ivanova N."/>
            <person name="Chistoserdova L."/>
        </authorList>
    </citation>
    <scope>NUCLEOTIDE SEQUENCE [LARGE SCALE GENOMIC DNA]</scope>
    <source>
        <strain evidence="2">JLW8 / ATCC BAA-1282 / DSM 17540</strain>
    </source>
</reference>
<dbReference type="KEGG" id="mmb:Mmol_1840"/>
<evidence type="ECO:0000313" key="1">
    <source>
        <dbReference type="EMBL" id="ACT48744.1"/>
    </source>
</evidence>
<dbReference type="Proteomes" id="UP000002742">
    <property type="component" value="Chromosome"/>
</dbReference>
<reference evidence="2" key="1">
    <citation type="submission" date="2009-07" db="EMBL/GenBank/DDBJ databases">
        <title>Complete sequence of Methylotenera mobilis JLW8.</title>
        <authorList>
            <consortium name="US DOE Joint Genome Institute"/>
            <person name="Lucas S."/>
            <person name="Copeland A."/>
            <person name="Lapidus A."/>
            <person name="Glavina del Rio T."/>
            <person name="Tice H."/>
            <person name="Bruce D."/>
            <person name="Goodwin L."/>
            <person name="Pitluck S."/>
            <person name="LaButti K.M."/>
            <person name="Clum A."/>
            <person name="Larimer F."/>
            <person name="Land M."/>
            <person name="Hauser L."/>
            <person name="Kyrpides N."/>
            <person name="Mikhailova N."/>
            <person name="Kayluzhnaya M."/>
            <person name="Chistoserdova L."/>
        </authorList>
    </citation>
    <scope>NUCLEOTIDE SEQUENCE [LARGE SCALE GENOMIC DNA]</scope>
    <source>
        <strain evidence="2">JLW8 / ATCC BAA-1282 / DSM 17540</strain>
    </source>
</reference>
<accession>C6WXU5</accession>
<dbReference type="EMBL" id="CP001672">
    <property type="protein sequence ID" value="ACT48744.1"/>
    <property type="molecule type" value="Genomic_DNA"/>
</dbReference>
<keyword evidence="2" id="KW-1185">Reference proteome</keyword>
<dbReference type="HOGENOM" id="CLU_2356506_0_0_4"/>
<evidence type="ECO:0000313" key="2">
    <source>
        <dbReference type="Proteomes" id="UP000002742"/>
    </source>
</evidence>
<name>C6WXU5_METML</name>
<sequence>MHYKRKNLRFEWILDAQYLYSMSAIARIGGTNRYIIYCLVRTVTQNDSGEILISGSPYLIAQPTAYIHKKPDIAYIKEYEKYVEKGLVDEDGNLYV</sequence>
<organism evidence="1 2">
    <name type="scientific">Methylotenera mobilis (strain JLW8 / ATCC BAA-1282 / DSM 17540)</name>
    <dbReference type="NCBI Taxonomy" id="583345"/>
    <lineage>
        <taxon>Bacteria</taxon>
        <taxon>Pseudomonadati</taxon>
        <taxon>Pseudomonadota</taxon>
        <taxon>Betaproteobacteria</taxon>
        <taxon>Nitrosomonadales</taxon>
        <taxon>Methylophilaceae</taxon>
        <taxon>Methylotenera</taxon>
    </lineage>
</organism>
<dbReference type="STRING" id="583345.Mmol_1840"/>
<gene>
    <name evidence="1" type="ordered locus">Mmol_1840</name>
</gene>
<proteinExistence type="predicted"/>
<protein>
    <submittedName>
        <fullName evidence="1">Uncharacterized protein</fullName>
    </submittedName>
</protein>